<dbReference type="Gene3D" id="3.90.1200.10">
    <property type="match status" value="1"/>
</dbReference>
<sequence length="147" mass="16252">MRATATPPGTIDLVKVMAVPRAVTARAKLLLGATSNTLIFLGVDAADFKEIARLVLDRVEDSRVLKPSLVHGDCWDGNTGMDARTGAAFACDPSAFYGHAEYDVGDWRALRHELSRAEYMASYKKLMELSEPKEDWEARNLLYSLAF</sequence>
<name>A0A162K4H8_CORFA</name>
<dbReference type="Proteomes" id="UP000076744">
    <property type="component" value="Unassembled WGS sequence"/>
</dbReference>
<dbReference type="GO" id="GO:0016301">
    <property type="term" value="F:kinase activity"/>
    <property type="evidence" value="ECO:0007669"/>
    <property type="project" value="UniProtKB-KW"/>
</dbReference>
<organism evidence="3 4">
    <name type="scientific">Cordyceps fumosorosea (strain ARSEF 2679)</name>
    <name type="common">Isaria fumosorosea</name>
    <dbReference type="NCBI Taxonomy" id="1081104"/>
    <lineage>
        <taxon>Eukaryota</taxon>
        <taxon>Fungi</taxon>
        <taxon>Dikarya</taxon>
        <taxon>Ascomycota</taxon>
        <taxon>Pezizomycotina</taxon>
        <taxon>Sordariomycetes</taxon>
        <taxon>Hypocreomycetidae</taxon>
        <taxon>Hypocreales</taxon>
        <taxon>Cordycipitaceae</taxon>
        <taxon>Cordyceps</taxon>
    </lineage>
</organism>
<dbReference type="PANTHER" id="PTHR12149">
    <property type="entry name" value="FRUCTOSAMINE 3 KINASE-RELATED PROTEIN"/>
    <property type="match status" value="1"/>
</dbReference>
<dbReference type="Pfam" id="PF03881">
    <property type="entry name" value="Fructosamin_kin"/>
    <property type="match status" value="1"/>
</dbReference>
<keyword evidence="3" id="KW-0418">Kinase</keyword>
<dbReference type="AlphaFoldDB" id="A0A162K4H8"/>
<dbReference type="EC" id="2.7.1.172" evidence="1"/>
<dbReference type="RefSeq" id="XP_018700282.1">
    <property type="nucleotide sequence ID" value="XM_018852553.1"/>
</dbReference>
<reference evidence="3 4" key="1">
    <citation type="journal article" date="2016" name="Genome Biol. Evol.">
        <title>Divergent and convergent evolution of fungal pathogenicity.</title>
        <authorList>
            <person name="Shang Y."/>
            <person name="Xiao G."/>
            <person name="Zheng P."/>
            <person name="Cen K."/>
            <person name="Zhan S."/>
            <person name="Wang C."/>
        </authorList>
    </citation>
    <scope>NUCLEOTIDE SEQUENCE [LARGE SCALE GENOMIC DNA]</scope>
    <source>
        <strain evidence="3 4">ARSEF 2679</strain>
    </source>
</reference>
<protein>
    <recommendedName>
        <fullName evidence="1">protein-ribulosamine 3-kinase</fullName>
        <ecNumber evidence="1">2.7.1.172</ecNumber>
    </recommendedName>
</protein>
<evidence type="ECO:0000313" key="3">
    <source>
        <dbReference type="EMBL" id="OAA53218.1"/>
    </source>
</evidence>
<evidence type="ECO:0000313" key="4">
    <source>
        <dbReference type="Proteomes" id="UP000076744"/>
    </source>
</evidence>
<gene>
    <name evidence="3" type="ORF">ISF_08950</name>
</gene>
<dbReference type="InterPro" id="IPR011009">
    <property type="entry name" value="Kinase-like_dom_sf"/>
</dbReference>
<dbReference type="InterPro" id="IPR016477">
    <property type="entry name" value="Fructo-/Ketosamine-3-kinase"/>
</dbReference>
<proteinExistence type="predicted"/>
<dbReference type="GeneID" id="30025242"/>
<dbReference type="OrthoDB" id="4869952at2759"/>
<accession>A0A162K4H8</accession>
<comment type="caution">
    <text evidence="3">The sequence shown here is derived from an EMBL/GenBank/DDBJ whole genome shotgun (WGS) entry which is preliminary data.</text>
</comment>
<keyword evidence="4" id="KW-1185">Reference proteome</keyword>
<evidence type="ECO:0000256" key="2">
    <source>
        <dbReference type="ARBA" id="ARBA00048655"/>
    </source>
</evidence>
<dbReference type="GO" id="GO:0102193">
    <property type="term" value="F:protein-ribulosamine 3-kinase activity"/>
    <property type="evidence" value="ECO:0007669"/>
    <property type="project" value="UniProtKB-EC"/>
</dbReference>
<evidence type="ECO:0000256" key="1">
    <source>
        <dbReference type="ARBA" id="ARBA00011961"/>
    </source>
</evidence>
<dbReference type="EMBL" id="AZHB01000038">
    <property type="protein sequence ID" value="OAA53218.1"/>
    <property type="molecule type" value="Genomic_DNA"/>
</dbReference>
<dbReference type="SUPFAM" id="SSF56112">
    <property type="entry name" value="Protein kinase-like (PK-like)"/>
    <property type="match status" value="1"/>
</dbReference>
<dbReference type="PANTHER" id="PTHR12149:SF8">
    <property type="entry name" value="PROTEIN-RIBULOSAMINE 3-KINASE"/>
    <property type="match status" value="1"/>
</dbReference>
<comment type="catalytic activity">
    <reaction evidence="2">
        <text>N(6)-D-ribulosyl-L-lysyl-[protein] + ATP = N(6)-(3-O-phospho-D-ribulosyl)-L-lysyl-[protein] + ADP + H(+)</text>
        <dbReference type="Rhea" id="RHEA:48432"/>
        <dbReference type="Rhea" id="RHEA-COMP:12103"/>
        <dbReference type="Rhea" id="RHEA-COMP:12104"/>
        <dbReference type="ChEBI" id="CHEBI:15378"/>
        <dbReference type="ChEBI" id="CHEBI:30616"/>
        <dbReference type="ChEBI" id="CHEBI:90418"/>
        <dbReference type="ChEBI" id="CHEBI:90420"/>
        <dbReference type="ChEBI" id="CHEBI:456216"/>
        <dbReference type="EC" id="2.7.1.172"/>
    </reaction>
    <physiologicalReaction direction="left-to-right" evidence="2">
        <dbReference type="Rhea" id="RHEA:48433"/>
    </physiologicalReaction>
</comment>
<keyword evidence="3" id="KW-0808">Transferase</keyword>